<dbReference type="SUPFAM" id="SSF52058">
    <property type="entry name" value="L domain-like"/>
    <property type="match status" value="1"/>
</dbReference>
<reference evidence="4" key="2">
    <citation type="submission" date="2020-11" db="EMBL/GenBank/DDBJ databases">
        <authorList>
            <person name="McCartney M.A."/>
            <person name="Auch B."/>
            <person name="Kono T."/>
            <person name="Mallez S."/>
            <person name="Becker A."/>
            <person name="Gohl D.M."/>
            <person name="Silverstein K.A.T."/>
            <person name="Koren S."/>
            <person name="Bechman K.B."/>
            <person name="Herman A."/>
            <person name="Abrahante J.E."/>
            <person name="Garbe J."/>
        </authorList>
    </citation>
    <scope>NUCLEOTIDE SEQUENCE</scope>
    <source>
        <strain evidence="4">Duluth1</strain>
        <tissue evidence="4">Whole animal</tissue>
    </source>
</reference>
<evidence type="ECO:0000256" key="1">
    <source>
        <dbReference type="ARBA" id="ARBA00022614"/>
    </source>
</evidence>
<accession>A0A9D4HN93</accession>
<gene>
    <name evidence="4" type="ORF">DPMN_050637</name>
</gene>
<keyword evidence="2" id="KW-0732">Signal</keyword>
<dbReference type="AlphaFoldDB" id="A0A9D4HN93"/>
<dbReference type="PANTHER" id="PTHR24369">
    <property type="entry name" value="ANTIGEN BSP, PUTATIVE-RELATED"/>
    <property type="match status" value="1"/>
</dbReference>
<keyword evidence="5" id="KW-1185">Reference proteome</keyword>
<dbReference type="PROSITE" id="PS51450">
    <property type="entry name" value="LRR"/>
    <property type="match status" value="1"/>
</dbReference>
<dbReference type="InterPro" id="IPR032675">
    <property type="entry name" value="LRR_dom_sf"/>
</dbReference>
<name>A0A9D4HN93_DREPO</name>
<dbReference type="PANTHER" id="PTHR24369:SF210">
    <property type="entry name" value="CHAOPTIN-RELATED"/>
    <property type="match status" value="1"/>
</dbReference>
<reference evidence="4" key="1">
    <citation type="journal article" date="2019" name="bioRxiv">
        <title>The Genome of the Zebra Mussel, Dreissena polymorpha: A Resource for Invasive Species Research.</title>
        <authorList>
            <person name="McCartney M.A."/>
            <person name="Auch B."/>
            <person name="Kono T."/>
            <person name="Mallez S."/>
            <person name="Zhang Y."/>
            <person name="Obille A."/>
            <person name="Becker A."/>
            <person name="Abrahante J.E."/>
            <person name="Garbe J."/>
            <person name="Badalamenti J.P."/>
            <person name="Herman A."/>
            <person name="Mangelson H."/>
            <person name="Liachko I."/>
            <person name="Sullivan S."/>
            <person name="Sone E.D."/>
            <person name="Koren S."/>
            <person name="Silverstein K.A.T."/>
            <person name="Beckman K.B."/>
            <person name="Gohl D.M."/>
        </authorList>
    </citation>
    <scope>NUCLEOTIDE SEQUENCE</scope>
    <source>
        <strain evidence="4">Duluth1</strain>
        <tissue evidence="4">Whole animal</tissue>
    </source>
</reference>
<dbReference type="InterPro" id="IPR001611">
    <property type="entry name" value="Leu-rich_rpt"/>
</dbReference>
<comment type="caution">
    <text evidence="4">The sequence shown here is derived from an EMBL/GenBank/DDBJ whole genome shotgun (WGS) entry which is preliminary data.</text>
</comment>
<organism evidence="4 5">
    <name type="scientific">Dreissena polymorpha</name>
    <name type="common">Zebra mussel</name>
    <name type="synonym">Mytilus polymorpha</name>
    <dbReference type="NCBI Taxonomy" id="45954"/>
    <lineage>
        <taxon>Eukaryota</taxon>
        <taxon>Metazoa</taxon>
        <taxon>Spiralia</taxon>
        <taxon>Lophotrochozoa</taxon>
        <taxon>Mollusca</taxon>
        <taxon>Bivalvia</taxon>
        <taxon>Autobranchia</taxon>
        <taxon>Heteroconchia</taxon>
        <taxon>Euheterodonta</taxon>
        <taxon>Imparidentia</taxon>
        <taxon>Neoheterodontei</taxon>
        <taxon>Myida</taxon>
        <taxon>Dreissenoidea</taxon>
        <taxon>Dreissenidae</taxon>
        <taxon>Dreissena</taxon>
    </lineage>
</organism>
<dbReference type="InterPro" id="IPR050541">
    <property type="entry name" value="LRR_TM_domain-containing"/>
</dbReference>
<keyword evidence="1" id="KW-0433">Leucine-rich repeat</keyword>
<sequence length="162" mass="18618">MRFMDEDMFEDNLYVDWLSLYTNQFRRIPSGLNTFKNLRALQHHRNLIENVDDNDLIELRSLTTINLAGNQIQFITNKAFQNNIHLTAVDLSHTFLTTIPAAVTMLPSLETLGLEANYIECTCDLASLKNWNVSSIRIDGLCYLTEETIEHCIKNYIDAGKC</sequence>
<evidence type="ECO:0000313" key="5">
    <source>
        <dbReference type="Proteomes" id="UP000828390"/>
    </source>
</evidence>
<evidence type="ECO:0000256" key="3">
    <source>
        <dbReference type="ARBA" id="ARBA00022737"/>
    </source>
</evidence>
<dbReference type="Pfam" id="PF13855">
    <property type="entry name" value="LRR_8"/>
    <property type="match status" value="1"/>
</dbReference>
<dbReference type="Gene3D" id="3.80.10.10">
    <property type="entry name" value="Ribonuclease Inhibitor"/>
    <property type="match status" value="1"/>
</dbReference>
<protein>
    <submittedName>
        <fullName evidence="4">Uncharacterized protein</fullName>
    </submittedName>
</protein>
<keyword evidence="3" id="KW-0677">Repeat</keyword>
<proteinExistence type="predicted"/>
<evidence type="ECO:0000256" key="2">
    <source>
        <dbReference type="ARBA" id="ARBA00022729"/>
    </source>
</evidence>
<evidence type="ECO:0000313" key="4">
    <source>
        <dbReference type="EMBL" id="KAH3724810.1"/>
    </source>
</evidence>
<dbReference type="GO" id="GO:0005886">
    <property type="term" value="C:plasma membrane"/>
    <property type="evidence" value="ECO:0007669"/>
    <property type="project" value="TreeGrafter"/>
</dbReference>
<dbReference type="Proteomes" id="UP000828390">
    <property type="component" value="Unassembled WGS sequence"/>
</dbReference>
<dbReference type="EMBL" id="JAIWYP010000012">
    <property type="protein sequence ID" value="KAH3724810.1"/>
    <property type="molecule type" value="Genomic_DNA"/>
</dbReference>